<organism evidence="3 4">
    <name type="scientific">Mycolicibacterium neoaurum VKM Ac-1815D</name>
    <dbReference type="NCBI Taxonomy" id="700508"/>
    <lineage>
        <taxon>Bacteria</taxon>
        <taxon>Bacillati</taxon>
        <taxon>Actinomycetota</taxon>
        <taxon>Actinomycetes</taxon>
        <taxon>Mycobacteriales</taxon>
        <taxon>Mycobacteriaceae</taxon>
        <taxon>Mycolicibacterium</taxon>
    </lineage>
</organism>
<dbReference type="eggNOG" id="ENOG50331K6">
    <property type="taxonomic scope" value="Bacteria"/>
</dbReference>
<dbReference type="EMBL" id="CP006936">
    <property type="protein sequence ID" value="AHC25466.1"/>
    <property type="molecule type" value="Genomic_DNA"/>
</dbReference>
<evidence type="ECO:0000256" key="1">
    <source>
        <dbReference type="SAM" id="Phobius"/>
    </source>
</evidence>
<dbReference type="InterPro" id="IPR019692">
    <property type="entry name" value="CFP-6_PH"/>
</dbReference>
<keyword evidence="1" id="KW-1133">Transmembrane helix</keyword>
<sequence>MTRSTDDQKWDLQVRPHLTPYFVYGAAFLIAAAHITVGFLLKVGSSGVVFRTADQVGIAAVGLVIAGCVLLLARPRLRVGPSGIAVRNALGYKLIAWPDVVDVSFPPGARWARIDLADDEYTAAMAIQAVDKERAVVAMDQVRTLMRRYQNEINSPSASS</sequence>
<reference evidence="3 4" key="1">
    <citation type="journal article" date="2014" name="Genome Announc.">
        <title>Complete Genome Sequence of Sterol-Transforming Mycobacterium neoaurum Strain VKM Ac-1815D.</title>
        <authorList>
            <person name="Shtratnikova V.Y."/>
            <person name="Bragin E.Y."/>
            <person name="Dovbnya D.V."/>
            <person name="Pekov Y.A."/>
            <person name="Schelkunov M.I."/>
            <person name="Strizhov N."/>
            <person name="Ivashina T.V."/>
            <person name="Ashapkin V.V."/>
            <person name="Donova M.V."/>
        </authorList>
    </citation>
    <scope>NUCLEOTIDE SEQUENCE [LARGE SCALE GENOMIC DNA]</scope>
    <source>
        <strain evidence="3 4">VKM Ac-1815D</strain>
    </source>
</reference>
<dbReference type="GeneID" id="43450427"/>
<evidence type="ECO:0000259" key="2">
    <source>
        <dbReference type="Pfam" id="PF10756"/>
    </source>
</evidence>
<accession>V5XCN7</accession>
<name>V5XCN7_MYCNE</name>
<proteinExistence type="predicted"/>
<dbReference type="HOGENOM" id="CLU_110740_1_0_11"/>
<keyword evidence="1" id="KW-0812">Transmembrane</keyword>
<evidence type="ECO:0000313" key="4">
    <source>
        <dbReference type="Proteomes" id="UP000018763"/>
    </source>
</evidence>
<dbReference type="KEGG" id="mne:D174_13145"/>
<keyword evidence="1" id="KW-0472">Membrane</keyword>
<dbReference type="AlphaFoldDB" id="V5XCN7"/>
<feature type="transmembrane region" description="Helical" evidence="1">
    <location>
        <begin position="21"/>
        <end position="41"/>
    </location>
</feature>
<gene>
    <name evidence="3" type="ORF">D174_13145</name>
</gene>
<keyword evidence="4" id="KW-1185">Reference proteome</keyword>
<protein>
    <submittedName>
        <fullName evidence="3">Membrane protein</fullName>
    </submittedName>
</protein>
<feature type="domain" description="Low molecular weight protein antigen 6 PH" evidence="2">
    <location>
        <begin position="74"/>
        <end position="143"/>
    </location>
</feature>
<dbReference type="RefSeq" id="WP_019513468.1">
    <property type="nucleotide sequence ID" value="NC_023036.2"/>
</dbReference>
<feature type="transmembrane region" description="Helical" evidence="1">
    <location>
        <begin position="53"/>
        <end position="73"/>
    </location>
</feature>
<dbReference type="Pfam" id="PF10756">
    <property type="entry name" value="bPH_6"/>
    <property type="match status" value="1"/>
</dbReference>
<dbReference type="Proteomes" id="UP000018763">
    <property type="component" value="Chromosome"/>
</dbReference>
<evidence type="ECO:0000313" key="3">
    <source>
        <dbReference type="EMBL" id="AHC25466.1"/>
    </source>
</evidence>